<dbReference type="PROSITE" id="PS00922">
    <property type="entry name" value="TRANSGLYCOSYLASE"/>
    <property type="match status" value="1"/>
</dbReference>
<proteinExistence type="inferred from homology"/>
<dbReference type="Pfam" id="PF00760">
    <property type="entry name" value="Cucumo_coat"/>
    <property type="match status" value="1"/>
</dbReference>
<dbReference type="InterPro" id="IPR000189">
    <property type="entry name" value="Transglyc_AS"/>
</dbReference>
<dbReference type="Proteomes" id="UP001138768">
    <property type="component" value="Unassembled WGS sequence"/>
</dbReference>
<feature type="transmembrane region" description="Helical" evidence="3">
    <location>
        <begin position="33"/>
        <end position="52"/>
    </location>
</feature>
<accession>A0A9X1B6S9</accession>
<dbReference type="GO" id="GO:0000270">
    <property type="term" value="P:peptidoglycan metabolic process"/>
    <property type="evidence" value="ECO:0007669"/>
    <property type="project" value="InterPro"/>
</dbReference>
<reference evidence="6 7" key="1">
    <citation type="journal article" date="2020" name="Microorganisms">
        <title>Osmotic Adaptation and Compatible Solute Biosynthesis of Phototrophic Bacteria as Revealed from Genome Analyses.</title>
        <authorList>
            <person name="Imhoff J.F."/>
            <person name="Rahn T."/>
            <person name="Kunzel S."/>
            <person name="Keller A."/>
            <person name="Neulinger S.C."/>
        </authorList>
    </citation>
    <scope>NUCLEOTIDE SEQUENCE [LARGE SCALE GENOMIC DNA]</scope>
    <source>
        <strain evidence="6 7">DSM 25653</strain>
    </source>
</reference>
<dbReference type="InterPro" id="IPR008939">
    <property type="entry name" value="Lytic_TGlycosylase_superhlx_U"/>
</dbReference>
<evidence type="ECO:0000256" key="2">
    <source>
        <dbReference type="ARBA" id="ARBA00022729"/>
    </source>
</evidence>
<comment type="caution">
    <text evidence="6">The sequence shown here is derived from an EMBL/GenBank/DDBJ whole genome shotgun (WGS) entry which is preliminary data.</text>
</comment>
<dbReference type="InterPro" id="IPR037061">
    <property type="entry name" value="Lytic_TGlycoase_superhlx_L_sf"/>
</dbReference>
<evidence type="ECO:0008006" key="8">
    <source>
        <dbReference type="Google" id="ProtNLM"/>
    </source>
</evidence>
<dbReference type="Gene3D" id="1.10.530.10">
    <property type="match status" value="1"/>
</dbReference>
<comment type="similarity">
    <text evidence="1">Belongs to the transglycosylase Slt family.</text>
</comment>
<protein>
    <recommendedName>
        <fullName evidence="8">Transglycosylase SLT domain-containing protein</fullName>
    </recommendedName>
</protein>
<keyword evidence="3" id="KW-0472">Membrane</keyword>
<keyword evidence="3" id="KW-1133">Transmembrane helix</keyword>
<dbReference type="InterPro" id="IPR012289">
    <property type="entry name" value="Lytic_TGlycosylase_superhlx_L"/>
</dbReference>
<dbReference type="GO" id="GO:0016020">
    <property type="term" value="C:membrane"/>
    <property type="evidence" value="ECO:0007669"/>
    <property type="project" value="InterPro"/>
</dbReference>
<evidence type="ECO:0000256" key="3">
    <source>
        <dbReference type="SAM" id="Phobius"/>
    </source>
</evidence>
<name>A0A9X1B6S9_9GAMM</name>
<keyword evidence="3" id="KW-0812">Transmembrane</keyword>
<evidence type="ECO:0000259" key="4">
    <source>
        <dbReference type="Pfam" id="PF01464"/>
    </source>
</evidence>
<dbReference type="GO" id="GO:0008933">
    <property type="term" value="F:peptidoglycan lytic transglycosylase activity"/>
    <property type="evidence" value="ECO:0007669"/>
    <property type="project" value="InterPro"/>
</dbReference>
<dbReference type="Gene3D" id="1.10.1240.20">
    <property type="entry name" value="Lytic transglycosylase, superhelical linker domain"/>
    <property type="match status" value="1"/>
</dbReference>
<evidence type="ECO:0000259" key="5">
    <source>
        <dbReference type="Pfam" id="PF14718"/>
    </source>
</evidence>
<feature type="domain" description="Transglycosylase SLT" evidence="4">
    <location>
        <begin position="522"/>
        <end position="630"/>
    </location>
</feature>
<gene>
    <name evidence="6" type="ORF">CKO42_22010</name>
</gene>
<dbReference type="AlphaFoldDB" id="A0A9X1B6S9"/>
<evidence type="ECO:0000256" key="1">
    <source>
        <dbReference type="ARBA" id="ARBA00007734"/>
    </source>
</evidence>
<evidence type="ECO:0000313" key="6">
    <source>
        <dbReference type="EMBL" id="MBK1621047.1"/>
    </source>
</evidence>
<dbReference type="InterPro" id="IPR023346">
    <property type="entry name" value="Lysozyme-like_dom_sf"/>
</dbReference>
<dbReference type="CDD" id="cd13401">
    <property type="entry name" value="Slt70-like"/>
    <property type="match status" value="1"/>
</dbReference>
<keyword evidence="2" id="KW-0732">Signal</keyword>
<dbReference type="GO" id="GO:0042597">
    <property type="term" value="C:periplasmic space"/>
    <property type="evidence" value="ECO:0007669"/>
    <property type="project" value="InterPro"/>
</dbReference>
<dbReference type="InterPro" id="IPR008258">
    <property type="entry name" value="Transglycosylase_SLT_dom_1"/>
</dbReference>
<evidence type="ECO:0000313" key="7">
    <source>
        <dbReference type="Proteomes" id="UP001138768"/>
    </source>
</evidence>
<feature type="domain" description="Lytic transglycosylase superhelical linker" evidence="5">
    <location>
        <begin position="450"/>
        <end position="511"/>
    </location>
</feature>
<dbReference type="Pfam" id="PF14718">
    <property type="entry name" value="SLT_L"/>
    <property type="match status" value="1"/>
</dbReference>
<dbReference type="SUPFAM" id="SSF48435">
    <property type="entry name" value="Bacterial muramidases"/>
    <property type="match status" value="1"/>
</dbReference>
<dbReference type="EMBL" id="NRRY01000056">
    <property type="protein sequence ID" value="MBK1621047.1"/>
    <property type="molecule type" value="Genomic_DNA"/>
</dbReference>
<dbReference type="Pfam" id="PF01464">
    <property type="entry name" value="SLT"/>
    <property type="match status" value="1"/>
</dbReference>
<dbReference type="PANTHER" id="PTHR37423:SF5">
    <property type="entry name" value="SOLUBLE LYTIC MUREIN TRANSGLYCOSYLASE"/>
    <property type="match status" value="1"/>
</dbReference>
<dbReference type="Gene3D" id="1.25.20.10">
    <property type="entry name" value="Bacterial muramidases"/>
    <property type="match status" value="1"/>
</dbReference>
<organism evidence="6 7">
    <name type="scientific">Lamprobacter modestohalophilus</name>
    <dbReference type="NCBI Taxonomy" id="1064514"/>
    <lineage>
        <taxon>Bacteria</taxon>
        <taxon>Pseudomonadati</taxon>
        <taxon>Pseudomonadota</taxon>
        <taxon>Gammaproteobacteria</taxon>
        <taxon>Chromatiales</taxon>
        <taxon>Chromatiaceae</taxon>
        <taxon>Lamprobacter</taxon>
    </lineage>
</organism>
<dbReference type="SUPFAM" id="SSF53955">
    <property type="entry name" value="Lysozyme-like"/>
    <property type="match status" value="1"/>
</dbReference>
<dbReference type="GO" id="GO:0004553">
    <property type="term" value="F:hydrolase activity, hydrolyzing O-glycosyl compounds"/>
    <property type="evidence" value="ECO:0007669"/>
    <property type="project" value="InterPro"/>
</dbReference>
<sequence>MNAIRRKSIGTAPGTHEIGASQRFGSGPLRARLVVPLVLVALLILFAPAGMVTTADGGPEAQMAAAQTAADRIAEGQTPDDEAAVTAAADPALPLSAADRAHADLRARLDTVDADAIQRFLSRHQGTAAAERLREQWLRRLVRERRWSDYLAAHVDNGSTERDCWYRRALLGTDRAAEAFSGISALYLTGRSLPSDCDPLFAAWAELGGLRSDLVWARVERALDAGNRGVAAYQGRYLPAEQQPWLTLMLDVHQRPSLLLEQPMTAERVPDQGRRQQILVYGLQQLAATSPASAEQFRASIAAAEPLPVPLAERADAAVGNALALAGDLRGFDYLALLEPRADNQDLQLRRLRTALKLGAWQQLADWSAGLAPEADELGKWRYWRGKALMRIASGPAQRAAAAHAFASAAEERTLWGFLSAELVGRPPALAHQPAPVEQSALDQLMGSDLVQRLKTLKALGRDTEVRREWLELVRLMPREQKLVAAVAAAELGLANESILALSQAAYWDDLNLRFPLAYADLAREAAAERGLPLDWVYAVIRQESAFDPDIASHAGAVGLMQLMPPTAREVALKNGLSEPERLDLIDPALNISLGTAYMAQMQRRFGGHSLLASAAYNAGPGAVSRWLPEKPMAGDLWMTEIPYGETRQYVRRVLTYRIFYRDRLGLPPLRVGALLRSVP</sequence>
<keyword evidence="7" id="KW-1185">Reference proteome</keyword>
<dbReference type="PANTHER" id="PTHR37423">
    <property type="entry name" value="SOLUBLE LYTIC MUREIN TRANSGLYCOSYLASE-RELATED"/>
    <property type="match status" value="1"/>
</dbReference>